<dbReference type="Gene3D" id="1.20.120.520">
    <property type="entry name" value="nmb1532 protein domain like"/>
    <property type="match status" value="1"/>
</dbReference>
<sequence length="84" mass="9866">MHKFMSELHQDHVNLARLLTIMEQHDSMPTATVEFQDMIDNVAHGEHIIDKETLKSTLDEFIALQKSHMDIEEEKLFQCIEQQC</sequence>
<dbReference type="EMBL" id="QGKM01000020">
    <property type="protein sequence ID" value="PWQ97976.1"/>
    <property type="molecule type" value="Genomic_DNA"/>
</dbReference>
<accession>A0A317CHE7</accession>
<evidence type="ECO:0000313" key="1">
    <source>
        <dbReference type="EMBL" id="PWQ97976.1"/>
    </source>
</evidence>
<reference evidence="1 2" key="1">
    <citation type="submission" date="2018-05" db="EMBL/GenBank/DDBJ databases">
        <title>Leucothrix arctica sp. nov., isolated from Arctic seawater.</title>
        <authorList>
            <person name="Choi A."/>
            <person name="Baek K."/>
        </authorList>
    </citation>
    <scope>NUCLEOTIDE SEQUENCE [LARGE SCALE GENOMIC DNA]</scope>
    <source>
        <strain evidence="1 2">JCM 18388</strain>
    </source>
</reference>
<keyword evidence="2" id="KW-1185">Reference proteome</keyword>
<dbReference type="AlphaFoldDB" id="A0A317CHE7"/>
<organism evidence="1 2">
    <name type="scientific">Leucothrix pacifica</name>
    <dbReference type="NCBI Taxonomy" id="1247513"/>
    <lineage>
        <taxon>Bacteria</taxon>
        <taxon>Pseudomonadati</taxon>
        <taxon>Pseudomonadota</taxon>
        <taxon>Gammaproteobacteria</taxon>
        <taxon>Thiotrichales</taxon>
        <taxon>Thiotrichaceae</taxon>
        <taxon>Leucothrix</taxon>
    </lineage>
</organism>
<gene>
    <name evidence="1" type="ORF">DKW60_09125</name>
</gene>
<proteinExistence type="predicted"/>
<protein>
    <recommendedName>
        <fullName evidence="3">Hemerythrin-like domain-containing protein</fullName>
    </recommendedName>
</protein>
<dbReference type="OrthoDB" id="7349010at2"/>
<evidence type="ECO:0000313" key="2">
    <source>
        <dbReference type="Proteomes" id="UP000245539"/>
    </source>
</evidence>
<dbReference type="Proteomes" id="UP000245539">
    <property type="component" value="Unassembled WGS sequence"/>
</dbReference>
<evidence type="ECO:0008006" key="3">
    <source>
        <dbReference type="Google" id="ProtNLM"/>
    </source>
</evidence>
<dbReference type="RefSeq" id="WP_109837350.1">
    <property type="nucleotide sequence ID" value="NZ_QGKM01000020.1"/>
</dbReference>
<comment type="caution">
    <text evidence="1">The sequence shown here is derived from an EMBL/GenBank/DDBJ whole genome shotgun (WGS) entry which is preliminary data.</text>
</comment>
<name>A0A317CHE7_9GAMM</name>